<feature type="domain" description="Glycosyltransferase RgtA/B/C/D-like" evidence="10">
    <location>
        <begin position="84"/>
        <end position="243"/>
    </location>
</feature>
<feature type="transmembrane region" description="Helical" evidence="9">
    <location>
        <begin position="228"/>
        <end position="244"/>
    </location>
</feature>
<keyword evidence="5 9" id="KW-0812">Transmembrane</keyword>
<feature type="non-terminal residue" evidence="11">
    <location>
        <position position="732"/>
    </location>
</feature>
<evidence type="ECO:0000313" key="11">
    <source>
        <dbReference type="EMBL" id="SAY38650.1"/>
    </source>
</evidence>
<feature type="transmembrane region" description="Helical" evidence="9">
    <location>
        <begin position="358"/>
        <end position="382"/>
    </location>
</feature>
<dbReference type="Proteomes" id="UP000182631">
    <property type="component" value="Unassembled WGS sequence"/>
</dbReference>
<proteinExistence type="predicted"/>
<dbReference type="EMBL" id="FITM01000064">
    <property type="protein sequence ID" value="SAY38650.1"/>
    <property type="molecule type" value="Genomic_DNA"/>
</dbReference>
<keyword evidence="2" id="KW-1003">Cell membrane</keyword>
<evidence type="ECO:0000256" key="7">
    <source>
        <dbReference type="ARBA" id="ARBA00023136"/>
    </source>
</evidence>
<keyword evidence="12" id="KW-1185">Reference proteome</keyword>
<gene>
    <name evidence="11" type="ORF">FLM9_551</name>
</gene>
<evidence type="ECO:0000256" key="8">
    <source>
        <dbReference type="SAM" id="MobiDB-lite"/>
    </source>
</evidence>
<name>A0A164Y2N6_9SYNE</name>
<dbReference type="InterPro" id="IPR038731">
    <property type="entry name" value="RgtA/B/C-like"/>
</dbReference>
<evidence type="ECO:0000256" key="4">
    <source>
        <dbReference type="ARBA" id="ARBA00022679"/>
    </source>
</evidence>
<organism evidence="11 12">
    <name type="scientific">Candidatus Synechococcus spongiarum</name>
    <dbReference type="NCBI Taxonomy" id="431041"/>
    <lineage>
        <taxon>Bacteria</taxon>
        <taxon>Bacillati</taxon>
        <taxon>Cyanobacteriota</taxon>
        <taxon>Cyanophyceae</taxon>
        <taxon>Synechococcales</taxon>
        <taxon>Synechococcaceae</taxon>
        <taxon>Synechococcus</taxon>
    </lineage>
</organism>
<evidence type="ECO:0000256" key="6">
    <source>
        <dbReference type="ARBA" id="ARBA00022989"/>
    </source>
</evidence>
<evidence type="ECO:0000313" key="12">
    <source>
        <dbReference type="Proteomes" id="UP000182631"/>
    </source>
</evidence>
<feature type="transmembrane region" description="Helical" evidence="9">
    <location>
        <begin position="131"/>
        <end position="147"/>
    </location>
</feature>
<accession>A0A164Y2N6</accession>
<evidence type="ECO:0000256" key="1">
    <source>
        <dbReference type="ARBA" id="ARBA00004651"/>
    </source>
</evidence>
<dbReference type="PANTHER" id="PTHR33908">
    <property type="entry name" value="MANNOSYLTRANSFERASE YKCB-RELATED"/>
    <property type="match status" value="1"/>
</dbReference>
<dbReference type="RefSeq" id="WP_143324566.1">
    <property type="nucleotide sequence ID" value="NZ_FITM01000064.1"/>
</dbReference>
<evidence type="ECO:0000259" key="10">
    <source>
        <dbReference type="Pfam" id="PF13231"/>
    </source>
</evidence>
<feature type="transmembrane region" description="Helical" evidence="9">
    <location>
        <begin position="183"/>
        <end position="199"/>
    </location>
</feature>
<keyword evidence="6 9" id="KW-1133">Transmembrane helix</keyword>
<protein>
    <recommendedName>
        <fullName evidence="10">Glycosyltransferase RgtA/B/C/D-like domain-containing protein</fullName>
    </recommendedName>
</protein>
<reference evidence="12" key="1">
    <citation type="submission" date="2016-02" db="EMBL/GenBank/DDBJ databases">
        <authorList>
            <person name="liu f."/>
        </authorList>
    </citation>
    <scope>NUCLEOTIDE SEQUENCE [LARGE SCALE GENOMIC DNA]</scope>
</reference>
<dbReference type="OrthoDB" id="437910at2"/>
<dbReference type="Pfam" id="PF13231">
    <property type="entry name" value="PMT_2"/>
    <property type="match status" value="1"/>
</dbReference>
<dbReference type="GO" id="GO:0016763">
    <property type="term" value="F:pentosyltransferase activity"/>
    <property type="evidence" value="ECO:0007669"/>
    <property type="project" value="TreeGrafter"/>
</dbReference>
<evidence type="ECO:0000256" key="5">
    <source>
        <dbReference type="ARBA" id="ARBA00022692"/>
    </source>
</evidence>
<keyword evidence="7 9" id="KW-0472">Membrane</keyword>
<sequence length="732" mass="80161">MISTHPGMGRGALCRLRRWLPLLLIWLLATVADRAWLAADQAVPAWDPADYLNSAVDHGRALGLLPGGEWPGWRGVLLLSPKIPPLASLVHGTVMAVAGELPDQASWALAIWHGLLLLALDGWARQLHSPRLAWLVLPLAAVTPGLVSLRVQFTLDLALTAVTTAALWRLWRWQRPAPHGGRWVQALLAALALAAALLVKQSAILVLAAPTFWAVVTGVGQRRRRPQLLAGMALVLALILPWLHQNWITTIGGTHRAVVDSARSEGDPPVFSLASLLYYPRLWWQQLGVVPCIGAMLGLGLALWPRLRTTWNRLRAKPPLHDAHSPQPSLPEGWGWLLGCTISGWLLTTMSPNKDSRYIAPVLPLLSLWLGLGWLVLISALQRWLGSWRAWTAVTASLLLATGSTAVGRVTAIHRASGEPPVVSLMTFLRQHTGHASITLVMALEPDGADLNEHTGTYYGRLNGGQLLARSLGQAHHPLVLDQAEWVAVARGDQGHHREDTRQLSYGIRKDGRFQRVRQWPWSQGRFVELWQRRPDATRGQPFARQFVALAQGLGGGPQGLVRFMEQIGPQHQLDGHFLYQQQVEAWANRRLAQDPQATDALWSMAALAILRQDASTADHWLAQLEAVLPHNSWPTTWRTAVLLVDWKPWAAQRRAEAHPRALEEPLLKAVADLAAVTGGDLTRLPALGASWPRAVEQVQGSLSVKPAKQAPAEGCPIPLGDHSAAGRSLVG</sequence>
<comment type="subcellular location">
    <subcellularLocation>
        <location evidence="1">Cell membrane</location>
        <topology evidence="1">Multi-pass membrane protein</topology>
    </subcellularLocation>
</comment>
<feature type="region of interest" description="Disordered" evidence="8">
    <location>
        <begin position="706"/>
        <end position="732"/>
    </location>
</feature>
<evidence type="ECO:0000256" key="3">
    <source>
        <dbReference type="ARBA" id="ARBA00022676"/>
    </source>
</evidence>
<keyword evidence="3" id="KW-0328">Glycosyltransferase</keyword>
<dbReference type="GO" id="GO:0009103">
    <property type="term" value="P:lipopolysaccharide biosynthetic process"/>
    <property type="evidence" value="ECO:0007669"/>
    <property type="project" value="UniProtKB-ARBA"/>
</dbReference>
<dbReference type="PANTHER" id="PTHR33908:SF11">
    <property type="entry name" value="MEMBRANE PROTEIN"/>
    <property type="match status" value="1"/>
</dbReference>
<feature type="transmembrane region" description="Helical" evidence="9">
    <location>
        <begin position="283"/>
        <end position="304"/>
    </location>
</feature>
<evidence type="ECO:0000256" key="2">
    <source>
        <dbReference type="ARBA" id="ARBA00022475"/>
    </source>
</evidence>
<dbReference type="InterPro" id="IPR050297">
    <property type="entry name" value="LipidA_mod_glycosyltrf_83"/>
</dbReference>
<dbReference type="GO" id="GO:0005886">
    <property type="term" value="C:plasma membrane"/>
    <property type="evidence" value="ECO:0007669"/>
    <property type="project" value="UniProtKB-SubCell"/>
</dbReference>
<evidence type="ECO:0000256" key="9">
    <source>
        <dbReference type="SAM" id="Phobius"/>
    </source>
</evidence>
<keyword evidence="4" id="KW-0808">Transferase</keyword>
<dbReference type="AlphaFoldDB" id="A0A164Y2N6"/>